<dbReference type="InterPro" id="IPR029058">
    <property type="entry name" value="AB_hydrolase_fold"/>
</dbReference>
<dbReference type="PANTHER" id="PTHR36513">
    <property type="entry name" value="ABC TRANSMEMBRANE TYPE-1 DOMAIN-CONTAINING PROTEIN"/>
    <property type="match status" value="1"/>
</dbReference>
<sequence length="353" mass="38831">MAKSVTVHFATNREEKGTKNEVTGFGPGLNRLSPILLRYGAAEMVPEPGKGVAYRVGELRIAAESLPGVTAPESADRVLGSTSVFDGLRERLIANKADLLLLLHGFACTFEEALSNAAELKTKWSTKEKPLEVAVFCWPANGTLKPLLDYVSDRDDGRLSAKAVSRSLRRFIDYMREVAPDQRCDAGVHLVAHSMGNYVLRNALQALLSDLGGRTLPRIFNNIFLMAADEDSDCFEDTEKLARLSELAEAIQVYFARNDRALVISDLTKANPDRLGATGPRTLTNLPQKVTLVDCTDISATSPVSDLNHQYYRKGAEAIQDIKYVLAGRRPEDISGRSWVPARYCFRIQKSGA</sequence>
<dbReference type="SUPFAM" id="SSF53474">
    <property type="entry name" value="alpha/beta-Hydrolases"/>
    <property type="match status" value="1"/>
</dbReference>
<name>A0ABS5QHI7_9PROT</name>
<accession>A0ABS5QHI7</accession>
<evidence type="ECO:0000313" key="1">
    <source>
        <dbReference type="EMBL" id="MBS7812801.1"/>
    </source>
</evidence>
<comment type="caution">
    <text evidence="1">The sequence shown here is derived from an EMBL/GenBank/DDBJ whole genome shotgun (WGS) entry which is preliminary data.</text>
</comment>
<dbReference type="Proteomes" id="UP000766336">
    <property type="component" value="Unassembled WGS sequence"/>
</dbReference>
<proteinExistence type="predicted"/>
<dbReference type="Pfam" id="PF05990">
    <property type="entry name" value="DUF900"/>
    <property type="match status" value="1"/>
</dbReference>
<dbReference type="InterPro" id="IPR010297">
    <property type="entry name" value="DUF900_hydrolase"/>
</dbReference>
<gene>
    <name evidence="1" type="ORF">KHU32_17765</name>
</gene>
<keyword evidence="1" id="KW-0378">Hydrolase</keyword>
<dbReference type="GO" id="GO:0016787">
    <property type="term" value="F:hydrolase activity"/>
    <property type="evidence" value="ECO:0007669"/>
    <property type="project" value="UniProtKB-KW"/>
</dbReference>
<dbReference type="PANTHER" id="PTHR36513:SF1">
    <property type="entry name" value="TRANSMEMBRANE PROTEIN"/>
    <property type="match status" value="1"/>
</dbReference>
<evidence type="ECO:0000313" key="2">
    <source>
        <dbReference type="Proteomes" id="UP000766336"/>
    </source>
</evidence>
<dbReference type="EMBL" id="JAHCDA010000003">
    <property type="protein sequence ID" value="MBS7812801.1"/>
    <property type="molecule type" value="Genomic_DNA"/>
</dbReference>
<reference evidence="1 2" key="1">
    <citation type="submission" date="2021-05" db="EMBL/GenBank/DDBJ databases">
        <title>Roseococcus sp. XZZS9, whole genome shotgun sequencing project.</title>
        <authorList>
            <person name="Zhao G."/>
            <person name="Shen L."/>
        </authorList>
    </citation>
    <scope>NUCLEOTIDE SEQUENCE [LARGE SCALE GENOMIC DNA]</scope>
    <source>
        <strain evidence="1 2">XZZS9</strain>
    </source>
</reference>
<dbReference type="RefSeq" id="WP_213671486.1">
    <property type="nucleotide sequence ID" value="NZ_JAHCDA010000003.1"/>
</dbReference>
<keyword evidence="2" id="KW-1185">Reference proteome</keyword>
<protein>
    <submittedName>
        <fullName evidence="1">Alpha/beta hydrolase</fullName>
    </submittedName>
</protein>
<organism evidence="1 2">
    <name type="scientific">Roseococcus pinisoli</name>
    <dbReference type="NCBI Taxonomy" id="2835040"/>
    <lineage>
        <taxon>Bacteria</taxon>
        <taxon>Pseudomonadati</taxon>
        <taxon>Pseudomonadota</taxon>
        <taxon>Alphaproteobacteria</taxon>
        <taxon>Acetobacterales</taxon>
        <taxon>Roseomonadaceae</taxon>
        <taxon>Roseococcus</taxon>
    </lineage>
</organism>
<dbReference type="Gene3D" id="3.40.50.1820">
    <property type="entry name" value="alpha/beta hydrolase"/>
    <property type="match status" value="1"/>
</dbReference>